<keyword evidence="2" id="KW-1185">Reference proteome</keyword>
<gene>
    <name evidence="1" type="ORF">Y1Q_0008485</name>
</gene>
<sequence length="71" mass="7762">MVARVPGTATHTHRNQAHWLGCYSCLVSLSLQVFSTASSLPRFAMPPVPTCACSVMELKISTMHLDLAEME</sequence>
<accession>A0A151M1G2</accession>
<dbReference type="Proteomes" id="UP000050525">
    <property type="component" value="Unassembled WGS sequence"/>
</dbReference>
<reference evidence="1 2" key="1">
    <citation type="journal article" date="2012" name="Genome Biol.">
        <title>Sequencing three crocodilian genomes to illuminate the evolution of archosaurs and amniotes.</title>
        <authorList>
            <person name="St John J.A."/>
            <person name="Braun E.L."/>
            <person name="Isberg S.R."/>
            <person name="Miles L.G."/>
            <person name="Chong A.Y."/>
            <person name="Gongora J."/>
            <person name="Dalzell P."/>
            <person name="Moran C."/>
            <person name="Bed'hom B."/>
            <person name="Abzhanov A."/>
            <person name="Burgess S.C."/>
            <person name="Cooksey A.M."/>
            <person name="Castoe T.A."/>
            <person name="Crawford N.G."/>
            <person name="Densmore L.D."/>
            <person name="Drew J.C."/>
            <person name="Edwards S.V."/>
            <person name="Faircloth B.C."/>
            <person name="Fujita M.K."/>
            <person name="Greenwold M.J."/>
            <person name="Hoffmann F.G."/>
            <person name="Howard J.M."/>
            <person name="Iguchi T."/>
            <person name="Janes D.E."/>
            <person name="Khan S.Y."/>
            <person name="Kohno S."/>
            <person name="de Koning A.J."/>
            <person name="Lance S.L."/>
            <person name="McCarthy F.M."/>
            <person name="McCormack J.E."/>
            <person name="Merchant M.E."/>
            <person name="Peterson D.G."/>
            <person name="Pollock D.D."/>
            <person name="Pourmand N."/>
            <person name="Raney B.J."/>
            <person name="Roessler K.A."/>
            <person name="Sanford J.R."/>
            <person name="Sawyer R.H."/>
            <person name="Schmidt C.J."/>
            <person name="Triplett E.W."/>
            <person name="Tuberville T.D."/>
            <person name="Venegas-Anaya M."/>
            <person name="Howard J.T."/>
            <person name="Jarvis E.D."/>
            <person name="Guillette L.J.Jr."/>
            <person name="Glenn T.C."/>
            <person name="Green R.E."/>
            <person name="Ray D.A."/>
        </authorList>
    </citation>
    <scope>NUCLEOTIDE SEQUENCE [LARGE SCALE GENOMIC DNA]</scope>
    <source>
        <strain evidence="1">KSC_2009_1</strain>
    </source>
</reference>
<dbReference type="EMBL" id="AKHW03006817">
    <property type="protein sequence ID" value="KYO18357.1"/>
    <property type="molecule type" value="Genomic_DNA"/>
</dbReference>
<evidence type="ECO:0000313" key="2">
    <source>
        <dbReference type="Proteomes" id="UP000050525"/>
    </source>
</evidence>
<proteinExistence type="predicted"/>
<name>A0A151M1G2_ALLMI</name>
<dbReference type="AlphaFoldDB" id="A0A151M1G2"/>
<organism evidence="1 2">
    <name type="scientific">Alligator mississippiensis</name>
    <name type="common">American alligator</name>
    <dbReference type="NCBI Taxonomy" id="8496"/>
    <lineage>
        <taxon>Eukaryota</taxon>
        <taxon>Metazoa</taxon>
        <taxon>Chordata</taxon>
        <taxon>Craniata</taxon>
        <taxon>Vertebrata</taxon>
        <taxon>Euteleostomi</taxon>
        <taxon>Archelosauria</taxon>
        <taxon>Archosauria</taxon>
        <taxon>Crocodylia</taxon>
        <taxon>Alligatoridae</taxon>
        <taxon>Alligatorinae</taxon>
        <taxon>Alligator</taxon>
    </lineage>
</organism>
<evidence type="ECO:0000313" key="1">
    <source>
        <dbReference type="EMBL" id="KYO18357.1"/>
    </source>
</evidence>
<protein>
    <submittedName>
        <fullName evidence="1">Uncharacterized protein</fullName>
    </submittedName>
</protein>
<comment type="caution">
    <text evidence="1">The sequence shown here is derived from an EMBL/GenBank/DDBJ whole genome shotgun (WGS) entry which is preliminary data.</text>
</comment>